<dbReference type="Proteomes" id="UP001163850">
    <property type="component" value="Unassembled WGS sequence"/>
</dbReference>
<dbReference type="AlphaFoldDB" id="A0AA38UWD9"/>
<accession>A0AA38UWD9</accession>
<evidence type="ECO:0000256" key="1">
    <source>
        <dbReference type="SAM" id="SignalP"/>
    </source>
</evidence>
<gene>
    <name evidence="2" type="ORF">F5890DRAFT_629261</name>
</gene>
<sequence>MYLRANTFFPTLFVSLLFIASTFAIPISPDSNSHNILSDAQSPTLVDRDVVPLHARVNAPSASPPPYGSTAIATKPLEANVLFLGEQLTEEDFTALRSAIETMLKPVVWLFKSEIQASIPRDLSKYLSEINDIPVTTIDYGLRSRMTAWTSDTEYEFDFTIASNVKQNLFSINGHPFHGTIARASLSNGGKLTGRIWALNQQTMRKDEIVSFTDGKAKSRSRLSHALTRYGLKRGGTSK</sequence>
<comment type="caution">
    <text evidence="2">The sequence shown here is derived from an EMBL/GenBank/DDBJ whole genome shotgun (WGS) entry which is preliminary data.</text>
</comment>
<feature type="signal peptide" evidence="1">
    <location>
        <begin position="1"/>
        <end position="24"/>
    </location>
</feature>
<reference evidence="2" key="1">
    <citation type="submission" date="2022-08" db="EMBL/GenBank/DDBJ databases">
        <authorList>
            <consortium name="DOE Joint Genome Institute"/>
            <person name="Min B."/>
            <person name="Riley R."/>
            <person name="Sierra-Patev S."/>
            <person name="Naranjo-Ortiz M."/>
            <person name="Looney B."/>
            <person name="Konkel Z."/>
            <person name="Slot J.C."/>
            <person name="Sakamoto Y."/>
            <person name="Steenwyk J.L."/>
            <person name="Rokas A."/>
            <person name="Carro J."/>
            <person name="Camarero S."/>
            <person name="Ferreira P."/>
            <person name="Molpeceres G."/>
            <person name="Ruiz-Duenas F.J."/>
            <person name="Serrano A."/>
            <person name="Henrissat B."/>
            <person name="Drula E."/>
            <person name="Hughes K.W."/>
            <person name="Mata J.L."/>
            <person name="Ishikawa N.K."/>
            <person name="Vargas-Isla R."/>
            <person name="Ushijima S."/>
            <person name="Smith C.A."/>
            <person name="Ahrendt S."/>
            <person name="Andreopoulos W."/>
            <person name="He G."/>
            <person name="Labutti K."/>
            <person name="Lipzen A."/>
            <person name="Ng V."/>
            <person name="Sandor L."/>
            <person name="Barry K."/>
            <person name="Martinez A.T."/>
            <person name="Xiao Y."/>
            <person name="Gibbons J.G."/>
            <person name="Terashima K."/>
            <person name="Hibbett D.S."/>
            <person name="Grigoriev I.V."/>
        </authorList>
    </citation>
    <scope>NUCLEOTIDE SEQUENCE</scope>
    <source>
        <strain evidence="2">TFB7829</strain>
    </source>
</reference>
<proteinExistence type="predicted"/>
<evidence type="ECO:0000313" key="3">
    <source>
        <dbReference type="Proteomes" id="UP001163850"/>
    </source>
</evidence>
<dbReference type="EMBL" id="MU801915">
    <property type="protein sequence ID" value="KAJ3988014.1"/>
    <property type="molecule type" value="Genomic_DNA"/>
</dbReference>
<organism evidence="2 3">
    <name type="scientific">Lentinula detonsa</name>
    <dbReference type="NCBI Taxonomy" id="2804962"/>
    <lineage>
        <taxon>Eukaryota</taxon>
        <taxon>Fungi</taxon>
        <taxon>Dikarya</taxon>
        <taxon>Basidiomycota</taxon>
        <taxon>Agaricomycotina</taxon>
        <taxon>Agaricomycetes</taxon>
        <taxon>Agaricomycetidae</taxon>
        <taxon>Agaricales</taxon>
        <taxon>Marasmiineae</taxon>
        <taxon>Omphalotaceae</taxon>
        <taxon>Lentinula</taxon>
    </lineage>
</organism>
<keyword evidence="1" id="KW-0732">Signal</keyword>
<protein>
    <submittedName>
        <fullName evidence="2">Uncharacterized protein</fullName>
    </submittedName>
</protein>
<feature type="chain" id="PRO_5041423517" evidence="1">
    <location>
        <begin position="25"/>
        <end position="239"/>
    </location>
</feature>
<name>A0AA38UWD9_9AGAR</name>
<evidence type="ECO:0000313" key="2">
    <source>
        <dbReference type="EMBL" id="KAJ3988014.1"/>
    </source>
</evidence>